<proteinExistence type="predicted"/>
<dbReference type="AlphaFoldDB" id="A0A2Z4LX48"/>
<keyword evidence="2" id="KW-1185">Reference proteome</keyword>
<gene>
    <name evidence="1" type="ORF">HME9304_03126</name>
</gene>
<sequence>MQFLNKEIEALAKRKKSNSLLKKQISCGIFQDLESDKLRAITKKRLSESLFPKKGFINSRN</sequence>
<name>A0A2Z4LX48_9FLAO</name>
<evidence type="ECO:0000313" key="1">
    <source>
        <dbReference type="EMBL" id="AWX46094.1"/>
    </source>
</evidence>
<reference evidence="1 2" key="1">
    <citation type="submission" date="2018-06" db="EMBL/GenBank/DDBJ databases">
        <title>Spongiibacterium sp. HME9304 Genome sequencing and assembly.</title>
        <authorList>
            <person name="Kang H."/>
            <person name="Kim H."/>
            <person name="Joh K."/>
        </authorList>
    </citation>
    <scope>NUCLEOTIDE SEQUENCE [LARGE SCALE GENOMIC DNA]</scope>
    <source>
        <strain evidence="1 2">HME9304</strain>
    </source>
</reference>
<dbReference type="KEGG" id="spon:HME9304_03126"/>
<protein>
    <submittedName>
        <fullName evidence="1">Uncharacterized protein</fullName>
    </submittedName>
</protein>
<accession>A0A2Z4LX48</accession>
<evidence type="ECO:0000313" key="2">
    <source>
        <dbReference type="Proteomes" id="UP000248536"/>
    </source>
</evidence>
<dbReference type="Proteomes" id="UP000248536">
    <property type="component" value="Chromosome"/>
</dbReference>
<dbReference type="EMBL" id="CP030104">
    <property type="protein sequence ID" value="AWX46094.1"/>
    <property type="molecule type" value="Genomic_DNA"/>
</dbReference>
<organism evidence="1 2">
    <name type="scientific">Flagellimonas maritima</name>
    <dbReference type="NCBI Taxonomy" id="1383885"/>
    <lineage>
        <taxon>Bacteria</taxon>
        <taxon>Pseudomonadati</taxon>
        <taxon>Bacteroidota</taxon>
        <taxon>Flavobacteriia</taxon>
        <taxon>Flavobacteriales</taxon>
        <taxon>Flavobacteriaceae</taxon>
        <taxon>Flagellimonas</taxon>
    </lineage>
</organism>